<dbReference type="Pfam" id="PF20870">
    <property type="entry name" value="FAM186A-B_N"/>
    <property type="match status" value="1"/>
</dbReference>
<evidence type="ECO:0000313" key="5">
    <source>
        <dbReference type="Proteomes" id="UP000515126"/>
    </source>
</evidence>
<dbReference type="Pfam" id="PF20865">
    <property type="entry name" value="FAM186A-B_C"/>
    <property type="match status" value="1"/>
</dbReference>
<accession>A0A6P5R1Q2</accession>
<feature type="coiled-coil region" evidence="1">
    <location>
        <begin position="294"/>
        <end position="335"/>
    </location>
</feature>
<dbReference type="KEGG" id="mcal:110310104"/>
<dbReference type="CTD" id="121006"/>
<keyword evidence="5" id="KW-1185">Reference proteome</keyword>
<feature type="domain" description="FAM186A/B C-terminal" evidence="3">
    <location>
        <begin position="1553"/>
        <end position="1778"/>
    </location>
</feature>
<organism evidence="5 6">
    <name type="scientific">Mus caroli</name>
    <name type="common">Ryukyu mouse</name>
    <name type="synonym">Ricefield mouse</name>
    <dbReference type="NCBI Taxonomy" id="10089"/>
    <lineage>
        <taxon>Eukaryota</taxon>
        <taxon>Metazoa</taxon>
        <taxon>Chordata</taxon>
        <taxon>Craniata</taxon>
        <taxon>Vertebrata</taxon>
        <taxon>Euteleostomi</taxon>
        <taxon>Mammalia</taxon>
        <taxon>Eutheria</taxon>
        <taxon>Euarchontoglires</taxon>
        <taxon>Glires</taxon>
        <taxon>Rodentia</taxon>
        <taxon>Myomorpha</taxon>
        <taxon>Muroidea</taxon>
        <taxon>Muridae</taxon>
        <taxon>Murinae</taxon>
        <taxon>Mus</taxon>
        <taxon>Mus</taxon>
    </lineage>
</organism>
<feature type="compositionally biased region" description="Basic and acidic residues" evidence="2">
    <location>
        <begin position="488"/>
        <end position="498"/>
    </location>
</feature>
<evidence type="ECO:0000259" key="3">
    <source>
        <dbReference type="Pfam" id="PF20865"/>
    </source>
</evidence>
<dbReference type="GeneID" id="110310104"/>
<evidence type="ECO:0000256" key="1">
    <source>
        <dbReference type="SAM" id="Coils"/>
    </source>
</evidence>
<dbReference type="Proteomes" id="UP000515126">
    <property type="component" value="Chromosome 15"/>
</dbReference>
<dbReference type="Pfam" id="PF20869">
    <property type="entry name" value="FAM186A_PQQAQ"/>
    <property type="match status" value="4"/>
</dbReference>
<evidence type="ECO:0000313" key="6">
    <source>
        <dbReference type="RefSeq" id="XP_021038456.1"/>
    </source>
</evidence>
<dbReference type="PANTHER" id="PTHR33590">
    <property type="entry name" value="GLUTENIN, HIGH MOLECULAR WEIGHT SUBUNIT PW212-RELATED PROTEIN"/>
    <property type="match status" value="1"/>
</dbReference>
<keyword evidence="1" id="KW-0175">Coiled coil</keyword>
<dbReference type="InterPro" id="IPR049147">
    <property type="entry name" value="FAM186A_PQQAQ"/>
</dbReference>
<feature type="region of interest" description="Disordered" evidence="2">
    <location>
        <begin position="735"/>
        <end position="760"/>
    </location>
</feature>
<evidence type="ECO:0000256" key="2">
    <source>
        <dbReference type="SAM" id="MobiDB-lite"/>
    </source>
</evidence>
<feature type="region of interest" description="Disordered" evidence="2">
    <location>
        <begin position="475"/>
        <end position="498"/>
    </location>
</feature>
<gene>
    <name evidence="6" type="primary">Fam186a</name>
</gene>
<feature type="domain" description="FAM186A/B N-terminal" evidence="4">
    <location>
        <begin position="41"/>
        <end position="280"/>
    </location>
</feature>
<evidence type="ECO:0000259" key="4">
    <source>
        <dbReference type="Pfam" id="PF20870"/>
    </source>
</evidence>
<feature type="region of interest" description="Disordered" evidence="2">
    <location>
        <begin position="355"/>
        <end position="408"/>
    </location>
</feature>
<feature type="region of interest" description="Disordered" evidence="2">
    <location>
        <begin position="530"/>
        <end position="557"/>
    </location>
</feature>
<proteinExistence type="predicted"/>
<dbReference type="RefSeq" id="XP_021038456.1">
    <property type="nucleotide sequence ID" value="XM_021182797.1"/>
</dbReference>
<dbReference type="InterPro" id="IPR049144">
    <property type="entry name" value="FAM186A_B_N"/>
</dbReference>
<feature type="compositionally biased region" description="Polar residues" evidence="2">
    <location>
        <begin position="536"/>
        <end position="557"/>
    </location>
</feature>
<dbReference type="InterPro" id="IPR049146">
    <property type="entry name" value="FAM186A_B_C"/>
</dbReference>
<sequence>MPVKRQSKVYDESDSDDDDELKDLAMLRKPIGNRNNSLSLQFEIPASVQSVIHKIEESQIIRAKEEVIWRLTEIMSNVELIMTRYNIDSMSPGRKGSISENQKKKRKVFLEKIATVMTNVDLRERTLSKILSWLEEWNLILSEVAAIDMDEYHHWIVKMELIPDMLKRINNNVDSLIQMTLLLMEEKKRAKKRTLARGTLWKAWKDRAIKRPATAQALSLDQMIFDQIGLNAKVSEIQSMLQELISTAMFSKLENTAIKYMSTTVTNLSKALNTVNDELKLVSSRVVRSVLKEEKEEEKEKDHSKQVIQELSEENEMLQQKLRESEEKCDQLIRIKNYLGRQMVHPTASLRILPLQGPFLSREPRDTEREGKTDDSQKEGTKSSAVTWDPSSSEGAPDAAKQQVEDKAEAIQDQIKFKGLPLTAETSDTNLETEEKKLTQLTILKAMEKKKVDKAKVQKGKGGPSAMWEQLKKGRSEQLIRGSSGSPESRESTLKLTDKEAKSEIELLQPEGTPELQKPETKWKRLVAKTEETKQSGKLQTKTSKVTSVTPDESEQGSLESFQRAILAFLREKTNNVGKAFDPKSIRKEESSLGKAEVENLNIIKAKIEEYFQKVAETVTVALRTYRDERKVQPKEKPKKQPKGALSRMLPKQGAVGAKSEVGRVLLSEITDPAIKKLIQMLLNEIESDFKYKTTKEQQQAAAAAAAAQKEEPGLRMKDKMELLEVWKQAFKTSQGHEVQDLGDAEDAEKPKWSEPGHLAVSKTSISLTPRLMKAPKPQISQAQGLQVEPGVMGATEEQQPKLFPSSSRIPLVSPKPRQVHVPEQAQIIGPQMSPQLSMASLTSEQAQTLSGPLTREHTIESKTAFTAGQEQELGTKLMVPRILELTQTPEESLKSEKPEAMQISQVTTEEMSGVTDTQRTILPFQQVPEQVTTPSPEQDKGPRITLTQEQTQALGITLTPDQTKSQRISLTHEQAQALGVTLTPEQYKEDRISLTPLQAQVLGITLNLQQAKALGITLTPEQVKAQRVNLIPQQYQVQGTTLTTQQAEAQRTNLTPEQAKALGLPLIPPKPITFTRKQPSITPTPQPITLTPEQTQALGITPTPQPITLTPEQTQALGITPTPQPITLTPEQTQALGITPTPQPITLTPEQTQALGITPTPQQAKAQKISLTPQQAQDLGLTLTPEQAQDLGIASTPKQVEAVGIVPTPTPEPYQERCLSLTSEQVQALRTSLPPKETPSLGIYLTPKQAQYLGITLTASQAKVMKISLTPEQAQALGISVTPKQAKAQRTSLTPEQAQALGVILTPEQAQAHRITVTPEQAQALGIALTPEQAHALGIALTLEQAQAQGIFSPKKFQELDVPLTYKQVKALRSHLPKKQLEAQRIEIPLTTQPVQAFGAPLSKRKETEMGISPLTPKQSQAIVSPPSKSKEKELGIFPLTLKQSQAVKPAKAKQPPLTPKQAQPLQKQLAPELTQTLLFAITLQKAQHLGVTFTYEQTRAAAITLTSEQISTSEKGQKPWLPPIDKPWTPTPVSSTREAKMIVSPTDQHPEDRYVVDVEAQRKNLVTLNQVAQTSGLPAQYLTIAKNLIIELLHIDTVRLGYLSRKYVAYRLIQLARNHLTKRVKTIHNTGKGYEIQSLYTMLDRIDQYQKKVMHSWTDKQKQLEQRRKQCLRSMTQFFSQLERSYKLSLSQPMPSIPSFKKIPGFTKLQRPVLELLIDDSKRSDLFKTLGQASVEAVWNADLSTSSYPIIEKAPMSALWAQLGGYPDIPKLLQLDIQSTFRKSLASIRSQSKKIRK</sequence>
<name>A0A6P5R1Q2_MUSCR</name>
<feature type="region of interest" description="Disordered" evidence="2">
    <location>
        <begin position="630"/>
        <end position="653"/>
    </location>
</feature>
<feature type="compositionally biased region" description="Basic and acidic residues" evidence="2">
    <location>
        <begin position="362"/>
        <end position="381"/>
    </location>
</feature>
<feature type="compositionally biased region" description="Polar residues" evidence="2">
    <location>
        <begin position="382"/>
        <end position="394"/>
    </location>
</feature>
<reference evidence="6" key="1">
    <citation type="submission" date="2025-08" db="UniProtKB">
        <authorList>
            <consortium name="RefSeq"/>
        </authorList>
    </citation>
    <scope>IDENTIFICATION</scope>
</reference>
<feature type="region of interest" description="Disordered" evidence="2">
    <location>
        <begin position="1516"/>
        <end position="1536"/>
    </location>
</feature>
<dbReference type="PANTHER" id="PTHR33590:SF2">
    <property type="entry name" value="PROTEIN FAM186A"/>
    <property type="match status" value="1"/>
</dbReference>
<protein>
    <submittedName>
        <fullName evidence="6">Protein FAM186A</fullName>
    </submittedName>
</protein>